<reference evidence="1" key="1">
    <citation type="journal article" date="2023" name="Mol. Biol. Evol.">
        <title>Third-Generation Sequencing Reveals the Adaptive Role of the Epigenome in Three Deep-Sea Polychaetes.</title>
        <authorList>
            <person name="Perez M."/>
            <person name="Aroh O."/>
            <person name="Sun Y."/>
            <person name="Lan Y."/>
            <person name="Juniper S.K."/>
            <person name="Young C.R."/>
            <person name="Angers B."/>
            <person name="Qian P.Y."/>
        </authorList>
    </citation>
    <scope>NUCLEOTIDE SEQUENCE</scope>
    <source>
        <strain evidence="1">R07B-5</strain>
    </source>
</reference>
<comment type="caution">
    <text evidence="1">The sequence shown here is derived from an EMBL/GenBank/DDBJ whole genome shotgun (WGS) entry which is preliminary data.</text>
</comment>
<evidence type="ECO:0000313" key="1">
    <source>
        <dbReference type="EMBL" id="KAK2184548.1"/>
    </source>
</evidence>
<gene>
    <name evidence="1" type="ORF">NP493_261g00013</name>
</gene>
<protein>
    <submittedName>
        <fullName evidence="1">Uncharacterized protein</fullName>
    </submittedName>
</protein>
<accession>A0AAD9UCN6</accession>
<dbReference type="EMBL" id="JAODUO010000261">
    <property type="protein sequence ID" value="KAK2184548.1"/>
    <property type="molecule type" value="Genomic_DNA"/>
</dbReference>
<dbReference type="AlphaFoldDB" id="A0AAD9UCN6"/>
<evidence type="ECO:0000313" key="2">
    <source>
        <dbReference type="Proteomes" id="UP001209878"/>
    </source>
</evidence>
<name>A0AAD9UCN6_RIDPI</name>
<keyword evidence="2" id="KW-1185">Reference proteome</keyword>
<dbReference type="Proteomes" id="UP001209878">
    <property type="component" value="Unassembled WGS sequence"/>
</dbReference>
<sequence>MIDVSDFSSRPANAPRKPSLRINSTITLTVTWGVWMRTRKLRAASSVCVYRNAFRYLSYLASRGRWLCTTT</sequence>
<proteinExistence type="predicted"/>
<organism evidence="1 2">
    <name type="scientific">Ridgeia piscesae</name>
    <name type="common">Tubeworm</name>
    <dbReference type="NCBI Taxonomy" id="27915"/>
    <lineage>
        <taxon>Eukaryota</taxon>
        <taxon>Metazoa</taxon>
        <taxon>Spiralia</taxon>
        <taxon>Lophotrochozoa</taxon>
        <taxon>Annelida</taxon>
        <taxon>Polychaeta</taxon>
        <taxon>Sedentaria</taxon>
        <taxon>Canalipalpata</taxon>
        <taxon>Sabellida</taxon>
        <taxon>Siboglinidae</taxon>
        <taxon>Ridgeia</taxon>
    </lineage>
</organism>